<dbReference type="SUPFAM" id="SSF54862">
    <property type="entry name" value="4Fe-4S ferredoxins"/>
    <property type="match status" value="1"/>
</dbReference>
<protein>
    <recommendedName>
        <fullName evidence="1">4Fe-4S ferredoxin-type domain-containing protein</fullName>
    </recommendedName>
</protein>
<reference evidence="2" key="1">
    <citation type="journal article" date="2014" name="Front. Microbiol.">
        <title>High frequency of phylogenetically diverse reductive dehalogenase-homologous genes in deep subseafloor sedimentary metagenomes.</title>
        <authorList>
            <person name="Kawai M."/>
            <person name="Futagami T."/>
            <person name="Toyoda A."/>
            <person name="Takaki Y."/>
            <person name="Nishi S."/>
            <person name="Hori S."/>
            <person name="Arai W."/>
            <person name="Tsubouchi T."/>
            <person name="Morono Y."/>
            <person name="Uchiyama I."/>
            <person name="Ito T."/>
            <person name="Fujiyama A."/>
            <person name="Inagaki F."/>
            <person name="Takami H."/>
        </authorList>
    </citation>
    <scope>NUCLEOTIDE SEQUENCE</scope>
    <source>
        <strain evidence="2">Expedition CK06-06</strain>
    </source>
</reference>
<feature type="domain" description="4Fe-4S ferredoxin-type" evidence="1">
    <location>
        <begin position="95"/>
        <end position="124"/>
    </location>
</feature>
<proteinExistence type="predicted"/>
<dbReference type="InterPro" id="IPR041633">
    <property type="entry name" value="Polbeta"/>
</dbReference>
<sequence>MRPHHKKAIENLKESIKKDERFVALIIGGSVAKGMEREDSDIDVTLIATDEEFEKRKKRDMYLYYETKFCDYPGGYVDGKCFKVCIYGGLKMKKDKALIKQENCLGCGRCEMTCPQKAISISIDDYSRINELIARFESRVDISG</sequence>
<name>X1ABB3_9ZZZZ</name>
<dbReference type="CDD" id="cd05403">
    <property type="entry name" value="NT_KNTase_like"/>
    <property type="match status" value="1"/>
</dbReference>
<dbReference type="PROSITE" id="PS00198">
    <property type="entry name" value="4FE4S_FER_1"/>
    <property type="match status" value="1"/>
</dbReference>
<evidence type="ECO:0000313" key="2">
    <source>
        <dbReference type="EMBL" id="GAG79114.1"/>
    </source>
</evidence>
<dbReference type="SUPFAM" id="SSF81301">
    <property type="entry name" value="Nucleotidyltransferase"/>
    <property type="match status" value="1"/>
</dbReference>
<dbReference type="InterPro" id="IPR017896">
    <property type="entry name" value="4Fe4S_Fe-S-bd"/>
</dbReference>
<organism evidence="2">
    <name type="scientific">marine sediment metagenome</name>
    <dbReference type="NCBI Taxonomy" id="412755"/>
    <lineage>
        <taxon>unclassified sequences</taxon>
        <taxon>metagenomes</taxon>
        <taxon>ecological metagenomes</taxon>
    </lineage>
</organism>
<dbReference type="PROSITE" id="PS51379">
    <property type="entry name" value="4FE4S_FER_2"/>
    <property type="match status" value="1"/>
</dbReference>
<dbReference type="InterPro" id="IPR043519">
    <property type="entry name" value="NT_sf"/>
</dbReference>
<dbReference type="Gene3D" id="3.30.70.20">
    <property type="match status" value="1"/>
</dbReference>
<gene>
    <name evidence="2" type="ORF">S01H4_21317</name>
</gene>
<comment type="caution">
    <text evidence="2">The sequence shown here is derived from an EMBL/GenBank/DDBJ whole genome shotgun (WGS) entry which is preliminary data.</text>
</comment>
<accession>X1ABB3</accession>
<dbReference type="Gene3D" id="3.30.460.10">
    <property type="entry name" value="Beta Polymerase, domain 2"/>
    <property type="match status" value="1"/>
</dbReference>
<dbReference type="InterPro" id="IPR017900">
    <property type="entry name" value="4Fe4S_Fe_S_CS"/>
</dbReference>
<dbReference type="Pfam" id="PF00037">
    <property type="entry name" value="Fer4"/>
    <property type="match status" value="1"/>
</dbReference>
<dbReference type="Pfam" id="PF18765">
    <property type="entry name" value="Polbeta"/>
    <property type="match status" value="1"/>
</dbReference>
<evidence type="ECO:0000259" key="1">
    <source>
        <dbReference type="PROSITE" id="PS51379"/>
    </source>
</evidence>
<dbReference type="AlphaFoldDB" id="X1ABB3"/>
<dbReference type="EMBL" id="BART01009642">
    <property type="protein sequence ID" value="GAG79114.1"/>
    <property type="molecule type" value="Genomic_DNA"/>
</dbReference>